<dbReference type="InterPro" id="IPR000524">
    <property type="entry name" value="Tscrpt_reg_HTH_GntR"/>
</dbReference>
<dbReference type="SMART" id="SM00345">
    <property type="entry name" value="HTH_GNTR"/>
    <property type="match status" value="1"/>
</dbReference>
<dbReference type="Pfam" id="PF00392">
    <property type="entry name" value="GntR"/>
    <property type="match status" value="1"/>
</dbReference>
<dbReference type="RefSeq" id="WP_111835790.1">
    <property type="nucleotide sequence ID" value="NZ_UAPQ01000001.1"/>
</dbReference>
<dbReference type="Proteomes" id="UP000250006">
    <property type="component" value="Unassembled WGS sequence"/>
</dbReference>
<accession>A0ABY1VLP2</accession>
<dbReference type="PANTHER" id="PTHR44846:SF17">
    <property type="entry name" value="GNTR-FAMILY TRANSCRIPTIONAL REGULATOR"/>
    <property type="match status" value="1"/>
</dbReference>
<dbReference type="EMBL" id="UAPQ01000001">
    <property type="protein sequence ID" value="SPT52839.1"/>
    <property type="molecule type" value="Genomic_DNA"/>
</dbReference>
<dbReference type="PANTHER" id="PTHR44846">
    <property type="entry name" value="MANNOSYL-D-GLYCERATE TRANSPORT/METABOLISM SYSTEM REPRESSOR MNGR-RELATED"/>
    <property type="match status" value="1"/>
</dbReference>
<keyword evidence="7" id="KW-1185">Reference proteome</keyword>
<keyword evidence="3" id="KW-0804">Transcription</keyword>
<dbReference type="InterPro" id="IPR036390">
    <property type="entry name" value="WH_DNA-bd_sf"/>
</dbReference>
<evidence type="ECO:0000313" key="6">
    <source>
        <dbReference type="EMBL" id="SPT52839.1"/>
    </source>
</evidence>
<organism evidence="6 7">
    <name type="scientific">Actinomyces bovis</name>
    <dbReference type="NCBI Taxonomy" id="1658"/>
    <lineage>
        <taxon>Bacteria</taxon>
        <taxon>Bacillati</taxon>
        <taxon>Actinomycetota</taxon>
        <taxon>Actinomycetes</taxon>
        <taxon>Actinomycetales</taxon>
        <taxon>Actinomycetaceae</taxon>
        <taxon>Actinomyces</taxon>
    </lineage>
</organism>
<dbReference type="InterPro" id="IPR028978">
    <property type="entry name" value="Chorismate_lyase_/UTRA_dom_sf"/>
</dbReference>
<gene>
    <name evidence="6" type="primary">yvoA_2</name>
    <name evidence="6" type="ORF">NCTC11535_00493</name>
</gene>
<protein>
    <submittedName>
        <fullName evidence="6">HTH-type transcriptional repressor yvoA</fullName>
    </submittedName>
</protein>
<comment type="caution">
    <text evidence="6">The sequence shown here is derived from an EMBL/GenBank/DDBJ whole genome shotgun (WGS) entry which is preliminary data.</text>
</comment>
<proteinExistence type="predicted"/>
<dbReference type="Gene3D" id="3.40.1410.10">
    <property type="entry name" value="Chorismate lyase-like"/>
    <property type="match status" value="1"/>
</dbReference>
<evidence type="ECO:0000313" key="7">
    <source>
        <dbReference type="Proteomes" id="UP000250006"/>
    </source>
</evidence>
<dbReference type="SUPFAM" id="SSF64288">
    <property type="entry name" value="Chorismate lyase-like"/>
    <property type="match status" value="1"/>
</dbReference>
<feature type="region of interest" description="Disordered" evidence="4">
    <location>
        <begin position="1"/>
        <end position="33"/>
    </location>
</feature>
<dbReference type="InterPro" id="IPR011663">
    <property type="entry name" value="UTRA"/>
</dbReference>
<dbReference type="InterPro" id="IPR036388">
    <property type="entry name" value="WH-like_DNA-bd_sf"/>
</dbReference>
<evidence type="ECO:0000256" key="3">
    <source>
        <dbReference type="ARBA" id="ARBA00023163"/>
    </source>
</evidence>
<dbReference type="CDD" id="cd07377">
    <property type="entry name" value="WHTH_GntR"/>
    <property type="match status" value="1"/>
</dbReference>
<sequence>MSSTSPAPQGHPEELDPFQPEVTIDRSSPTPLHQQISEPLAQLILDGTLQPGTRMEDEVSMARRLQVSRPTTRQALQSLADRGLVSRRRGAGTVVTSPHVHRPMQLSSLLSDLTTAGHQVATQILTYEQRPASPEEAEQLETTPSEAIVVLERLRLADGEPIALMRNLLPADLAPTEAELAQKGLYELLRERGTVPQTAKQVIGARNATKKEAEALADHRRAALLTAQRTSYDAAGRVIEFGSHIYRASRYSFETTLFAV</sequence>
<evidence type="ECO:0000259" key="5">
    <source>
        <dbReference type="PROSITE" id="PS50949"/>
    </source>
</evidence>
<reference evidence="6 7" key="1">
    <citation type="submission" date="2018-06" db="EMBL/GenBank/DDBJ databases">
        <authorList>
            <consortium name="Pathogen Informatics"/>
            <person name="Doyle S."/>
        </authorList>
    </citation>
    <scope>NUCLEOTIDE SEQUENCE [LARGE SCALE GENOMIC DNA]</scope>
    <source>
        <strain evidence="6 7">NCTC11535</strain>
    </source>
</reference>
<dbReference type="SUPFAM" id="SSF46785">
    <property type="entry name" value="Winged helix' DNA-binding domain"/>
    <property type="match status" value="1"/>
</dbReference>
<dbReference type="Gene3D" id="1.10.10.10">
    <property type="entry name" value="Winged helix-like DNA-binding domain superfamily/Winged helix DNA-binding domain"/>
    <property type="match status" value="1"/>
</dbReference>
<evidence type="ECO:0000256" key="2">
    <source>
        <dbReference type="ARBA" id="ARBA00023125"/>
    </source>
</evidence>
<dbReference type="PRINTS" id="PR00035">
    <property type="entry name" value="HTHGNTR"/>
</dbReference>
<dbReference type="SMART" id="SM00866">
    <property type="entry name" value="UTRA"/>
    <property type="match status" value="1"/>
</dbReference>
<keyword evidence="1" id="KW-0805">Transcription regulation</keyword>
<dbReference type="InterPro" id="IPR050679">
    <property type="entry name" value="Bact_HTH_transcr_reg"/>
</dbReference>
<keyword evidence="2" id="KW-0238">DNA-binding</keyword>
<evidence type="ECO:0000256" key="1">
    <source>
        <dbReference type="ARBA" id="ARBA00023015"/>
    </source>
</evidence>
<evidence type="ECO:0000256" key="4">
    <source>
        <dbReference type="SAM" id="MobiDB-lite"/>
    </source>
</evidence>
<dbReference type="PROSITE" id="PS50949">
    <property type="entry name" value="HTH_GNTR"/>
    <property type="match status" value="1"/>
</dbReference>
<name>A0ABY1VLP2_9ACTO</name>
<feature type="domain" description="HTH gntR-type" evidence="5">
    <location>
        <begin position="30"/>
        <end position="98"/>
    </location>
</feature>
<dbReference type="Pfam" id="PF07702">
    <property type="entry name" value="UTRA"/>
    <property type="match status" value="1"/>
</dbReference>